<dbReference type="GO" id="GO:0032502">
    <property type="term" value="P:developmental process"/>
    <property type="evidence" value="ECO:0007669"/>
    <property type="project" value="TreeGrafter"/>
</dbReference>
<keyword evidence="7" id="KW-1185">Reference proteome</keyword>
<dbReference type="PANTHER" id="PTHR23349:SF97">
    <property type="entry name" value="BHLH DOMAIN-CONTAINING PROTEIN"/>
    <property type="match status" value="1"/>
</dbReference>
<feature type="domain" description="BHLH" evidence="5">
    <location>
        <begin position="87"/>
        <end position="139"/>
    </location>
</feature>
<dbReference type="PROSITE" id="PS50888">
    <property type="entry name" value="BHLH"/>
    <property type="match status" value="1"/>
</dbReference>
<evidence type="ECO:0000313" key="7">
    <source>
        <dbReference type="Proteomes" id="UP001186944"/>
    </source>
</evidence>
<gene>
    <name evidence="6" type="ORF">FSP39_004062</name>
</gene>
<dbReference type="AlphaFoldDB" id="A0AA89CAJ7"/>
<keyword evidence="2" id="KW-0238">DNA-binding</keyword>
<dbReference type="SMART" id="SM00353">
    <property type="entry name" value="HLH"/>
    <property type="match status" value="1"/>
</dbReference>
<dbReference type="PANTHER" id="PTHR23349">
    <property type="entry name" value="BASIC HELIX-LOOP-HELIX TRANSCRIPTION FACTOR, TWIST"/>
    <property type="match status" value="1"/>
</dbReference>
<dbReference type="EMBL" id="VSWD01000001">
    <property type="protein sequence ID" value="KAK3108248.1"/>
    <property type="molecule type" value="Genomic_DNA"/>
</dbReference>
<comment type="caution">
    <text evidence="6">The sequence shown here is derived from an EMBL/GenBank/DDBJ whole genome shotgun (WGS) entry which is preliminary data.</text>
</comment>
<dbReference type="InterPro" id="IPR036638">
    <property type="entry name" value="HLH_DNA-bd_sf"/>
</dbReference>
<evidence type="ECO:0000256" key="1">
    <source>
        <dbReference type="ARBA" id="ARBA00023015"/>
    </source>
</evidence>
<dbReference type="Pfam" id="PF00010">
    <property type="entry name" value="HLH"/>
    <property type="match status" value="1"/>
</dbReference>
<dbReference type="FunFam" id="4.10.280.10:FF:000035">
    <property type="entry name" value="Pancreas-specific transcription factor 1a"/>
    <property type="match status" value="1"/>
</dbReference>
<evidence type="ECO:0000256" key="4">
    <source>
        <dbReference type="ARBA" id="ARBA00023242"/>
    </source>
</evidence>
<keyword evidence="3" id="KW-0804">Transcription</keyword>
<dbReference type="GO" id="GO:0000981">
    <property type="term" value="F:DNA-binding transcription factor activity, RNA polymerase II-specific"/>
    <property type="evidence" value="ECO:0007669"/>
    <property type="project" value="TreeGrafter"/>
</dbReference>
<dbReference type="Proteomes" id="UP001186944">
    <property type="component" value="Unassembled WGS sequence"/>
</dbReference>
<dbReference type="SUPFAM" id="SSF47459">
    <property type="entry name" value="HLH, helix-loop-helix DNA-binding domain"/>
    <property type="match status" value="1"/>
</dbReference>
<dbReference type="InterPro" id="IPR050283">
    <property type="entry name" value="E-box_TF_Regulators"/>
</dbReference>
<evidence type="ECO:0000256" key="2">
    <source>
        <dbReference type="ARBA" id="ARBA00023125"/>
    </source>
</evidence>
<proteinExistence type="predicted"/>
<protein>
    <recommendedName>
        <fullName evidence="5">BHLH domain-containing protein</fullName>
    </recommendedName>
</protein>
<dbReference type="Gene3D" id="4.10.280.10">
    <property type="entry name" value="Helix-loop-helix DNA-binding domain"/>
    <property type="match status" value="1"/>
</dbReference>
<reference evidence="6" key="1">
    <citation type="submission" date="2019-08" db="EMBL/GenBank/DDBJ databases">
        <title>The improved chromosome-level genome for the pearl oyster Pinctada fucata martensii using PacBio sequencing and Hi-C.</title>
        <authorList>
            <person name="Zheng Z."/>
        </authorList>
    </citation>
    <scope>NUCLEOTIDE SEQUENCE</scope>
    <source>
        <strain evidence="6">ZZ-2019</strain>
        <tissue evidence="6">Adductor muscle</tissue>
    </source>
</reference>
<evidence type="ECO:0000256" key="3">
    <source>
        <dbReference type="ARBA" id="ARBA00023163"/>
    </source>
</evidence>
<keyword evidence="1" id="KW-0805">Transcription regulation</keyword>
<sequence>MRDMAVPREIPDQIFSFCRAFQENIENTCDSDRFHLPRELRTYKNSQCASQKVFEKSTLAIDETDEIFLEELRRQIDPLKEEFAFRHQRQAANIRERRRMLSINSAFEELRAHVPTFPYEKRLSKIDTLRLAIAYIALLRDILQADASDPLEYIERTLRVQEETQIRAVWNTSGK</sequence>
<dbReference type="GO" id="GO:0046983">
    <property type="term" value="F:protein dimerization activity"/>
    <property type="evidence" value="ECO:0007669"/>
    <property type="project" value="InterPro"/>
</dbReference>
<evidence type="ECO:0000313" key="6">
    <source>
        <dbReference type="EMBL" id="KAK3108248.1"/>
    </source>
</evidence>
<dbReference type="GO" id="GO:0000977">
    <property type="term" value="F:RNA polymerase II transcription regulatory region sequence-specific DNA binding"/>
    <property type="evidence" value="ECO:0007669"/>
    <property type="project" value="TreeGrafter"/>
</dbReference>
<accession>A0AA89CAJ7</accession>
<keyword evidence="4" id="KW-0539">Nucleus</keyword>
<name>A0AA89CAJ7_PINIB</name>
<dbReference type="InterPro" id="IPR011598">
    <property type="entry name" value="bHLH_dom"/>
</dbReference>
<organism evidence="6 7">
    <name type="scientific">Pinctada imbricata</name>
    <name type="common">Atlantic pearl-oyster</name>
    <name type="synonym">Pinctada martensii</name>
    <dbReference type="NCBI Taxonomy" id="66713"/>
    <lineage>
        <taxon>Eukaryota</taxon>
        <taxon>Metazoa</taxon>
        <taxon>Spiralia</taxon>
        <taxon>Lophotrochozoa</taxon>
        <taxon>Mollusca</taxon>
        <taxon>Bivalvia</taxon>
        <taxon>Autobranchia</taxon>
        <taxon>Pteriomorphia</taxon>
        <taxon>Pterioida</taxon>
        <taxon>Pterioidea</taxon>
        <taxon>Pteriidae</taxon>
        <taxon>Pinctada</taxon>
    </lineage>
</organism>
<evidence type="ECO:0000259" key="5">
    <source>
        <dbReference type="PROSITE" id="PS50888"/>
    </source>
</evidence>